<dbReference type="GO" id="GO:0018784">
    <property type="term" value="F:(S)-2-haloacid dehalogenase activity"/>
    <property type="evidence" value="ECO:0007669"/>
    <property type="project" value="UniProtKB-UniRule"/>
</dbReference>
<reference evidence="5" key="1">
    <citation type="submission" date="2006-12" db="EMBL/GenBank/DDBJ databases">
        <title>Complete sequence of chromosome 1 of Verminephrobacter eiseniae EF01-2.</title>
        <authorList>
            <person name="Copeland A."/>
            <person name="Lucas S."/>
            <person name="Lapidus A."/>
            <person name="Barry K."/>
            <person name="Detter J.C."/>
            <person name="Glavina del Rio T."/>
            <person name="Dalin E."/>
            <person name="Tice H."/>
            <person name="Pitluck S."/>
            <person name="Chertkov O."/>
            <person name="Brettin T."/>
            <person name="Bruce D."/>
            <person name="Han C."/>
            <person name="Tapia R."/>
            <person name="Gilna P."/>
            <person name="Schmutz J."/>
            <person name="Larimer F."/>
            <person name="Land M."/>
            <person name="Hauser L."/>
            <person name="Kyrpides N."/>
            <person name="Kim E."/>
            <person name="Stahl D."/>
            <person name="Richardson P."/>
        </authorList>
    </citation>
    <scope>NUCLEOTIDE SEQUENCE [LARGE SCALE GENOMIC DNA]</scope>
    <source>
        <strain evidence="5">EF01-2</strain>
    </source>
</reference>
<dbReference type="Gene3D" id="3.40.50.1000">
    <property type="entry name" value="HAD superfamily/HAD-like"/>
    <property type="match status" value="1"/>
</dbReference>
<dbReference type="InterPro" id="IPR006328">
    <property type="entry name" value="2-HAD"/>
</dbReference>
<evidence type="ECO:0000313" key="5">
    <source>
        <dbReference type="Proteomes" id="UP000000374"/>
    </source>
</evidence>
<proteinExistence type="inferred from homology"/>
<accession>A1WMS9</accession>
<keyword evidence="2 3" id="KW-0378">Hydrolase</keyword>
<evidence type="ECO:0000256" key="1">
    <source>
        <dbReference type="ARBA" id="ARBA00008106"/>
    </source>
</evidence>
<comment type="similarity">
    <text evidence="1 3">Belongs to the HAD-like hydrolase superfamily. S-2-haloalkanoic acid dehalogenase family.</text>
</comment>
<dbReference type="AlphaFoldDB" id="A1WMS9"/>
<dbReference type="InterPro" id="IPR023214">
    <property type="entry name" value="HAD_sf"/>
</dbReference>
<dbReference type="PANTHER" id="PTHR43316">
    <property type="entry name" value="HYDROLASE, HALOACID DELAHOGENASE-RELATED"/>
    <property type="match status" value="1"/>
</dbReference>
<name>A1WMS9_VEREI</name>
<dbReference type="InterPro" id="IPR006439">
    <property type="entry name" value="HAD-SF_hydro_IA"/>
</dbReference>
<organism evidence="4 5">
    <name type="scientific">Verminephrobacter eiseniae (strain EF01-2)</name>
    <dbReference type="NCBI Taxonomy" id="391735"/>
    <lineage>
        <taxon>Bacteria</taxon>
        <taxon>Pseudomonadati</taxon>
        <taxon>Pseudomonadota</taxon>
        <taxon>Betaproteobacteria</taxon>
        <taxon>Burkholderiales</taxon>
        <taxon>Comamonadaceae</taxon>
        <taxon>Verminephrobacter</taxon>
    </lineage>
</organism>
<dbReference type="InterPro" id="IPR051540">
    <property type="entry name" value="S-2-haloacid_dehalogenase"/>
</dbReference>
<dbReference type="InterPro" id="IPR036412">
    <property type="entry name" value="HAD-like_sf"/>
</dbReference>
<evidence type="ECO:0000256" key="3">
    <source>
        <dbReference type="RuleBase" id="RU368077"/>
    </source>
</evidence>
<dbReference type="InterPro" id="IPR023198">
    <property type="entry name" value="PGP-like_dom2"/>
</dbReference>
<dbReference type="KEGG" id="vei:Veis_3206"/>
<dbReference type="eggNOG" id="COG1011">
    <property type="taxonomic scope" value="Bacteria"/>
</dbReference>
<dbReference type="HOGENOM" id="CLU_045011_3_0_4"/>
<keyword evidence="5" id="KW-1185">Reference proteome</keyword>
<dbReference type="PANTHER" id="PTHR43316:SF3">
    <property type="entry name" value="HALOACID DEHALOGENASE, TYPE II (AFU_ORTHOLOGUE AFUA_2G07750)-RELATED"/>
    <property type="match status" value="1"/>
</dbReference>
<dbReference type="STRING" id="391735.Veis_3206"/>
<dbReference type="Pfam" id="PF00702">
    <property type="entry name" value="Hydrolase"/>
    <property type="match status" value="1"/>
</dbReference>
<dbReference type="EMBL" id="CP000542">
    <property type="protein sequence ID" value="ABM58936.1"/>
    <property type="molecule type" value="Genomic_DNA"/>
</dbReference>
<dbReference type="Proteomes" id="UP000000374">
    <property type="component" value="Chromosome"/>
</dbReference>
<dbReference type="SUPFAM" id="SSF56784">
    <property type="entry name" value="HAD-like"/>
    <property type="match status" value="1"/>
</dbReference>
<gene>
    <name evidence="4" type="ordered locus">Veis_3206</name>
</gene>
<dbReference type="NCBIfam" id="TIGR01493">
    <property type="entry name" value="HAD-SF-IA-v2"/>
    <property type="match status" value="1"/>
</dbReference>
<dbReference type="Gene3D" id="1.10.150.240">
    <property type="entry name" value="Putative phosphatase, domain 2"/>
    <property type="match status" value="1"/>
</dbReference>
<dbReference type="EC" id="3.8.1.2" evidence="3"/>
<dbReference type="PRINTS" id="PR00413">
    <property type="entry name" value="HADHALOGNASE"/>
</dbReference>
<evidence type="ECO:0000256" key="2">
    <source>
        <dbReference type="ARBA" id="ARBA00022801"/>
    </source>
</evidence>
<evidence type="ECO:0000313" key="4">
    <source>
        <dbReference type="EMBL" id="ABM58936.1"/>
    </source>
</evidence>
<comment type="catalytic activity">
    <reaction evidence="3">
        <text>an (S)-2-haloacid + H2O = a (2R)-2-hydroxycarboxylate + a halide anion + H(+)</text>
        <dbReference type="Rhea" id="RHEA:11192"/>
        <dbReference type="ChEBI" id="CHEBI:15377"/>
        <dbReference type="ChEBI" id="CHEBI:15378"/>
        <dbReference type="ChEBI" id="CHEBI:16042"/>
        <dbReference type="ChEBI" id="CHEBI:58314"/>
        <dbReference type="ChEBI" id="CHEBI:137405"/>
        <dbReference type="EC" id="3.8.1.2"/>
    </reaction>
</comment>
<dbReference type="NCBIfam" id="TIGR01428">
    <property type="entry name" value="HAD_type_II"/>
    <property type="match status" value="1"/>
</dbReference>
<sequence>MQVLAFDVFGTVVDWHGSIVREMQALYPAVDANAFALAWRARYQPALARVRAGAQGWAVLDELHRAMLEEILPRFGLAHLSEAERRQLSRVWQRLDAWPDSVAGLARLKTRFIITTLSNGNIALLTRMAKRAGLPWDCVLSAESFQAYKPSPAVYRGLARVFDLPAQQLALVAAHHEDLAAARDCGLRTAYVERPLEFGASQVKDVAPQPGNGLHASCLLDLARQLGC</sequence>
<comment type="function">
    <text evidence="3">Catalyzes the hydrolytic dehalogenation of small (S)-2-haloalkanoic acids to yield the corresponding (R)-2-hydroxyalkanoic acids.</text>
</comment>
<protein>
    <recommendedName>
        <fullName evidence="3">(S)-2-haloacid dehalogenase</fullName>
        <ecNumber evidence="3">3.8.1.2</ecNumber>
    </recommendedName>
    <alternativeName>
        <fullName evidence="3">2-haloalkanoic acid dehalogenase</fullName>
    </alternativeName>
    <alternativeName>
        <fullName evidence="3">Halocarboxylic acid halidohydrolase</fullName>
    </alternativeName>
    <alternativeName>
        <fullName evidence="3">L-2-haloacid dehalogenase</fullName>
    </alternativeName>
</protein>